<dbReference type="CDD" id="cd13532">
    <property type="entry name" value="PBP2_PDT_like"/>
    <property type="match status" value="1"/>
</dbReference>
<feature type="domain" description="Prephenate dehydratase" evidence="6">
    <location>
        <begin position="5"/>
        <end position="188"/>
    </location>
</feature>
<sequence length="273" mass="29539">MPAIGVAYLGPVGTYTHQAAHQKFGPSAKYVGQDTIKDVFNSLSPTIPFGVVPQENTIFGSVIETYDQLRHSNVGKGLFVVGEVTLGVQHCLLARKGIPLSEIKDVLSHEQALGQCQGFLSKHLPSARQMKMPSTAAAAEAIATSEEYATSAAICSKICTTVFPELDVLEESIQAMNGIDTDSSGLGNRALIRIQHSDGARTSDLLLPLSVIDLGVSRIDRRPSLCGNPFEDMFFIEVFQRSEGSKWGDEVSDAMQRVMKAGWKACLLGIWHC</sequence>
<proteinExistence type="predicted"/>
<evidence type="ECO:0000256" key="4">
    <source>
        <dbReference type="ARBA" id="ARBA00023239"/>
    </source>
</evidence>
<gene>
    <name evidence="7" type="ORF">PLEOSDRAFT_1101681</name>
</gene>
<dbReference type="InParanoid" id="A0A067P497"/>
<evidence type="ECO:0000256" key="3">
    <source>
        <dbReference type="ARBA" id="ARBA00023222"/>
    </source>
</evidence>
<dbReference type="AlphaFoldDB" id="A0A067P497"/>
<dbReference type="GO" id="GO:0005737">
    <property type="term" value="C:cytoplasm"/>
    <property type="evidence" value="ECO:0007669"/>
    <property type="project" value="TreeGrafter"/>
</dbReference>
<dbReference type="PANTHER" id="PTHR21022">
    <property type="entry name" value="PREPHENATE DEHYDRATASE P PROTEIN"/>
    <property type="match status" value="1"/>
</dbReference>
<dbReference type="PROSITE" id="PS51171">
    <property type="entry name" value="PREPHENATE_DEHYDR_3"/>
    <property type="match status" value="1"/>
</dbReference>
<dbReference type="Proteomes" id="UP000027073">
    <property type="component" value="Unassembled WGS sequence"/>
</dbReference>
<evidence type="ECO:0000256" key="1">
    <source>
        <dbReference type="ARBA" id="ARBA00022605"/>
    </source>
</evidence>
<dbReference type="Gene3D" id="3.40.190.10">
    <property type="entry name" value="Periplasmic binding protein-like II"/>
    <property type="match status" value="2"/>
</dbReference>
<dbReference type="HOGENOM" id="CLU_035008_5_0_1"/>
<evidence type="ECO:0000313" key="8">
    <source>
        <dbReference type="Proteomes" id="UP000027073"/>
    </source>
</evidence>
<dbReference type="Pfam" id="PF00800">
    <property type="entry name" value="PDT"/>
    <property type="match status" value="1"/>
</dbReference>
<evidence type="ECO:0000259" key="6">
    <source>
        <dbReference type="PROSITE" id="PS51171"/>
    </source>
</evidence>
<dbReference type="SUPFAM" id="SSF53850">
    <property type="entry name" value="Periplasmic binding protein-like II"/>
    <property type="match status" value="1"/>
</dbReference>
<dbReference type="VEuPathDB" id="FungiDB:PLEOSDRAFT_1101681"/>
<keyword evidence="2" id="KW-0057">Aromatic amino acid biosynthesis</keyword>
<evidence type="ECO:0000313" key="7">
    <source>
        <dbReference type="EMBL" id="KDQ30696.1"/>
    </source>
</evidence>
<dbReference type="PANTHER" id="PTHR21022:SF19">
    <property type="entry name" value="PREPHENATE DEHYDRATASE-RELATED"/>
    <property type="match status" value="1"/>
</dbReference>
<keyword evidence="4" id="KW-0456">Lyase</keyword>
<organism evidence="7 8">
    <name type="scientific">Pleurotus ostreatus (strain PC15)</name>
    <name type="common">Oyster mushroom</name>
    <dbReference type="NCBI Taxonomy" id="1137138"/>
    <lineage>
        <taxon>Eukaryota</taxon>
        <taxon>Fungi</taxon>
        <taxon>Dikarya</taxon>
        <taxon>Basidiomycota</taxon>
        <taxon>Agaricomycotina</taxon>
        <taxon>Agaricomycetes</taxon>
        <taxon>Agaricomycetidae</taxon>
        <taxon>Agaricales</taxon>
        <taxon>Pleurotineae</taxon>
        <taxon>Pleurotaceae</taxon>
        <taxon>Pleurotus</taxon>
    </lineage>
</organism>
<evidence type="ECO:0000256" key="2">
    <source>
        <dbReference type="ARBA" id="ARBA00023141"/>
    </source>
</evidence>
<accession>A0A067P497</accession>
<evidence type="ECO:0000256" key="5">
    <source>
        <dbReference type="ARBA" id="ARBA00029440"/>
    </source>
</evidence>
<dbReference type="FunCoup" id="A0A067P497">
    <property type="interactions" value="295"/>
</dbReference>
<protein>
    <recommendedName>
        <fullName evidence="6">Prephenate dehydratase domain-containing protein</fullName>
    </recommendedName>
</protein>
<dbReference type="OrthoDB" id="983542at2759"/>
<name>A0A067P497_PLEO1</name>
<dbReference type="GO" id="GO:0009094">
    <property type="term" value="P:L-phenylalanine biosynthetic process"/>
    <property type="evidence" value="ECO:0007669"/>
    <property type="project" value="UniProtKB-KW"/>
</dbReference>
<dbReference type="GO" id="GO:0004664">
    <property type="term" value="F:prephenate dehydratase activity"/>
    <property type="evidence" value="ECO:0007669"/>
    <property type="project" value="InterPro"/>
</dbReference>
<keyword evidence="1" id="KW-0028">Amino-acid biosynthesis</keyword>
<dbReference type="EMBL" id="KL198006">
    <property type="protein sequence ID" value="KDQ30696.1"/>
    <property type="molecule type" value="Genomic_DNA"/>
</dbReference>
<dbReference type="STRING" id="1137138.A0A067P497"/>
<dbReference type="InterPro" id="IPR001086">
    <property type="entry name" value="Preph_deHydtase"/>
</dbReference>
<keyword evidence="3" id="KW-0584">Phenylalanine biosynthesis</keyword>
<reference evidence="8" key="1">
    <citation type="journal article" date="2014" name="Proc. Natl. Acad. Sci. U.S.A.">
        <title>Extensive sampling of basidiomycete genomes demonstrates inadequacy of the white-rot/brown-rot paradigm for wood decay fungi.</title>
        <authorList>
            <person name="Riley R."/>
            <person name="Salamov A.A."/>
            <person name="Brown D.W."/>
            <person name="Nagy L.G."/>
            <person name="Floudas D."/>
            <person name="Held B.W."/>
            <person name="Levasseur A."/>
            <person name="Lombard V."/>
            <person name="Morin E."/>
            <person name="Otillar R."/>
            <person name="Lindquist E.A."/>
            <person name="Sun H."/>
            <person name="LaButti K.M."/>
            <person name="Schmutz J."/>
            <person name="Jabbour D."/>
            <person name="Luo H."/>
            <person name="Baker S.E."/>
            <person name="Pisabarro A.G."/>
            <person name="Walton J.D."/>
            <person name="Blanchette R.A."/>
            <person name="Henrissat B."/>
            <person name="Martin F."/>
            <person name="Cullen D."/>
            <person name="Hibbett D.S."/>
            <person name="Grigoriev I.V."/>
        </authorList>
    </citation>
    <scope>NUCLEOTIDE SEQUENCE [LARGE SCALE GENOMIC DNA]</scope>
    <source>
        <strain evidence="8">PC15</strain>
    </source>
</reference>
<comment type="pathway">
    <text evidence="5">Amino-acid biosynthesis.</text>
</comment>